<evidence type="ECO:0000313" key="2">
    <source>
        <dbReference type="Proteomes" id="UP000008022"/>
    </source>
</evidence>
<reference evidence="1" key="2">
    <citation type="submission" date="2015-06" db="UniProtKB">
        <authorList>
            <consortium name="EnsemblPlants"/>
        </authorList>
    </citation>
    <scope>IDENTIFICATION</scope>
</reference>
<accession>A0A0E0NZ89</accession>
<proteinExistence type="predicted"/>
<sequence length="133" mass="13712">MSAPRLFPTSSAASPTQNPCCRRRIIGLTSSIISPSTIASGASLHRRRFGVVLVPPGSGCSGGVGVGWSHEAQQGGILSSATRLLMLRAWRPGGALCPSQLAATQIPVVVILTVMNPFGAHMGCLPSMTESMA</sequence>
<organism evidence="1 2">
    <name type="scientific">Oryza rufipogon</name>
    <name type="common">Brownbeard rice</name>
    <name type="synonym">Asian wild rice</name>
    <dbReference type="NCBI Taxonomy" id="4529"/>
    <lineage>
        <taxon>Eukaryota</taxon>
        <taxon>Viridiplantae</taxon>
        <taxon>Streptophyta</taxon>
        <taxon>Embryophyta</taxon>
        <taxon>Tracheophyta</taxon>
        <taxon>Spermatophyta</taxon>
        <taxon>Magnoliopsida</taxon>
        <taxon>Liliopsida</taxon>
        <taxon>Poales</taxon>
        <taxon>Poaceae</taxon>
        <taxon>BOP clade</taxon>
        <taxon>Oryzoideae</taxon>
        <taxon>Oryzeae</taxon>
        <taxon>Oryzinae</taxon>
        <taxon>Oryza</taxon>
    </lineage>
</organism>
<dbReference type="HOGENOM" id="CLU_1963204_0_0_1"/>
<name>A0A0E0NZ89_ORYRU</name>
<keyword evidence="2" id="KW-1185">Reference proteome</keyword>
<dbReference type="Gramene" id="ORUFI03G29870.2">
    <property type="protein sequence ID" value="ORUFI03G29870.2"/>
    <property type="gene ID" value="ORUFI03G29870"/>
</dbReference>
<protein>
    <submittedName>
        <fullName evidence="1">Uncharacterized protein</fullName>
    </submittedName>
</protein>
<evidence type="ECO:0000313" key="1">
    <source>
        <dbReference type="EnsemblPlants" id="ORUFI03G29870.2"/>
    </source>
</evidence>
<dbReference type="EnsemblPlants" id="ORUFI03G29870.2">
    <property type="protein sequence ID" value="ORUFI03G29870.2"/>
    <property type="gene ID" value="ORUFI03G29870"/>
</dbReference>
<dbReference type="AlphaFoldDB" id="A0A0E0NZ89"/>
<reference evidence="2" key="1">
    <citation type="submission" date="2013-06" db="EMBL/GenBank/DDBJ databases">
        <authorList>
            <person name="Zhao Q."/>
        </authorList>
    </citation>
    <scope>NUCLEOTIDE SEQUENCE</scope>
    <source>
        <strain evidence="2">cv. W1943</strain>
    </source>
</reference>
<dbReference type="Proteomes" id="UP000008022">
    <property type="component" value="Unassembled WGS sequence"/>
</dbReference>